<gene>
    <name evidence="2" type="ORF">HNR23_002024</name>
</gene>
<keyword evidence="2" id="KW-0808">Transferase</keyword>
<keyword evidence="2" id="KW-0032">Aminotransferase</keyword>
<dbReference type="InterPro" id="IPR015422">
    <property type="entry name" value="PyrdxlP-dep_Trfase_small"/>
</dbReference>
<comment type="caution">
    <text evidence="2">The sequence shown here is derived from an EMBL/GenBank/DDBJ whole genome shotgun (WGS) entry which is preliminary data.</text>
</comment>
<protein>
    <submittedName>
        <fullName evidence="2">Aspartate/methionine/tyrosine aminotransferase</fullName>
    </submittedName>
</protein>
<sequence length="123" mass="12831">MGGRVGDRPVPHAARHDEEVARAEDDGLPSLQVEAERPVPAQEEFVLVMVVPGELAVQAALRHGVAVLPGRGLDASGGSRDRLRLHFAAPTEDLSGAVRRLAAAWGAFTPSASPGTAPVRMAV</sequence>
<reference evidence="2 3" key="1">
    <citation type="submission" date="2020-08" db="EMBL/GenBank/DDBJ databases">
        <title>Sequencing the genomes of 1000 actinobacteria strains.</title>
        <authorList>
            <person name="Klenk H.-P."/>
        </authorList>
    </citation>
    <scope>NUCLEOTIDE SEQUENCE [LARGE SCALE GENOMIC DNA]</scope>
    <source>
        <strain evidence="2 3">DSM 46659</strain>
    </source>
</reference>
<keyword evidence="3" id="KW-1185">Reference proteome</keyword>
<feature type="region of interest" description="Disordered" evidence="1">
    <location>
        <begin position="1"/>
        <end position="30"/>
    </location>
</feature>
<dbReference type="Gene3D" id="3.90.1150.10">
    <property type="entry name" value="Aspartate Aminotransferase, domain 1"/>
    <property type="match status" value="1"/>
</dbReference>
<dbReference type="GO" id="GO:0008483">
    <property type="term" value="F:transaminase activity"/>
    <property type="evidence" value="ECO:0007669"/>
    <property type="project" value="UniProtKB-KW"/>
</dbReference>
<evidence type="ECO:0000256" key="1">
    <source>
        <dbReference type="SAM" id="MobiDB-lite"/>
    </source>
</evidence>
<evidence type="ECO:0000313" key="2">
    <source>
        <dbReference type="EMBL" id="MBB6171964.1"/>
    </source>
</evidence>
<proteinExistence type="predicted"/>
<dbReference type="SUPFAM" id="SSF53383">
    <property type="entry name" value="PLP-dependent transferases"/>
    <property type="match status" value="1"/>
</dbReference>
<evidence type="ECO:0000313" key="3">
    <source>
        <dbReference type="Proteomes" id="UP000546642"/>
    </source>
</evidence>
<dbReference type="EMBL" id="JACHDS010000001">
    <property type="protein sequence ID" value="MBB6171964.1"/>
    <property type="molecule type" value="Genomic_DNA"/>
</dbReference>
<dbReference type="InterPro" id="IPR015424">
    <property type="entry name" value="PyrdxlP-dep_Trfase"/>
</dbReference>
<name>A0A7X0D6C4_9ACTN</name>
<feature type="compositionally biased region" description="Basic and acidic residues" evidence="1">
    <location>
        <begin position="1"/>
        <end position="25"/>
    </location>
</feature>
<organism evidence="2 3">
    <name type="scientific">Nocardiopsis mwathae</name>
    <dbReference type="NCBI Taxonomy" id="1472723"/>
    <lineage>
        <taxon>Bacteria</taxon>
        <taxon>Bacillati</taxon>
        <taxon>Actinomycetota</taxon>
        <taxon>Actinomycetes</taxon>
        <taxon>Streptosporangiales</taxon>
        <taxon>Nocardiopsidaceae</taxon>
        <taxon>Nocardiopsis</taxon>
    </lineage>
</organism>
<accession>A0A7X0D6C4</accession>
<dbReference type="AlphaFoldDB" id="A0A7X0D6C4"/>
<dbReference type="Proteomes" id="UP000546642">
    <property type="component" value="Unassembled WGS sequence"/>
</dbReference>